<sequence length="362" mass="41526">MHIQWNEAQAQEWYQHTGWACGFNYLPQTAVNWTEMWQADTFDPHTIDLELGWASHYGYYALRTNLPFIVWEHDRDGLLARIDAFLSIAAHHHINVMLTLMDDCGFSGDEPFIGPQKPPRPGVHNSQAAASPGRKRVMDTSRWPDIEAYVRDIIGHFATDKRIAIWDLYNEPGNRGVNVSATDSMEIGEALEEYALTLMTSAFRWARDVGPSQPLTVGAWHIDHDQYGTLGHPIDVAALALSDVISYHNYNTAARQLEVLAMLAQRRRPVLCTEWLARHVDCHFSEQLPLFSAFETGCYQWGLVQGKTQTWIPWPGINKAHPDPQSLWFHDVLTPEGTPWCEQEMRYVKQLTDFHKLRYGEK</sequence>
<feature type="region of interest" description="Disordered" evidence="1">
    <location>
        <begin position="114"/>
        <end position="136"/>
    </location>
</feature>
<comment type="caution">
    <text evidence="3">The sequence shown here is derived from an EMBL/GenBank/DDBJ whole genome shotgun (WGS) entry which is preliminary data.</text>
</comment>
<protein>
    <submittedName>
        <fullName evidence="3">1,4-beta-xylanase</fullName>
    </submittedName>
</protein>
<keyword evidence="3" id="KW-0858">Xylan degradation</keyword>
<dbReference type="SUPFAM" id="SSF51445">
    <property type="entry name" value="(Trans)glycosidases"/>
    <property type="match status" value="1"/>
</dbReference>
<keyword evidence="3" id="KW-0624">Polysaccharide degradation</keyword>
<dbReference type="OrthoDB" id="9774262at2"/>
<proteinExistence type="predicted"/>
<dbReference type="EMBL" id="PQGD01000006">
    <property type="protein sequence ID" value="POP49253.1"/>
    <property type="molecule type" value="Genomic_DNA"/>
</dbReference>
<accession>A0A2P5GRQ2</accession>
<evidence type="ECO:0000313" key="5">
    <source>
        <dbReference type="Proteomes" id="UP000247005"/>
    </source>
</evidence>
<gene>
    <name evidence="3" type="ORF">CHU32_09105</name>
    <name evidence="2" type="ORF">CHU33_07560</name>
</gene>
<keyword evidence="4" id="KW-1185">Reference proteome</keyword>
<dbReference type="Gene3D" id="3.20.20.80">
    <property type="entry name" value="Glycosidases"/>
    <property type="match status" value="1"/>
</dbReference>
<dbReference type="InterPro" id="IPR017853">
    <property type="entry name" value="GH"/>
</dbReference>
<evidence type="ECO:0000256" key="1">
    <source>
        <dbReference type="SAM" id="MobiDB-lite"/>
    </source>
</evidence>
<dbReference type="Proteomes" id="UP000247005">
    <property type="component" value="Unassembled WGS sequence"/>
</dbReference>
<evidence type="ECO:0000313" key="3">
    <source>
        <dbReference type="EMBL" id="POP49253.1"/>
    </source>
</evidence>
<evidence type="ECO:0000313" key="2">
    <source>
        <dbReference type="EMBL" id="POP45946.1"/>
    </source>
</evidence>
<keyword evidence="3" id="KW-0378">Hydrolase</keyword>
<dbReference type="RefSeq" id="WP_103675470.1">
    <property type="nucleotide sequence ID" value="NZ_PQGD01000006.1"/>
</dbReference>
<dbReference type="GO" id="GO:0016798">
    <property type="term" value="F:hydrolase activity, acting on glycosyl bonds"/>
    <property type="evidence" value="ECO:0007669"/>
    <property type="project" value="UniProtKB-KW"/>
</dbReference>
<dbReference type="Proteomes" id="UP000237073">
    <property type="component" value="Unassembled WGS sequence"/>
</dbReference>
<keyword evidence="3" id="KW-0326">Glycosidase</keyword>
<name>A0A2P5GRQ2_9ENTR</name>
<keyword evidence="3" id="KW-0119">Carbohydrate metabolism</keyword>
<dbReference type="EMBL" id="PQGE01000005">
    <property type="protein sequence ID" value="POP45946.1"/>
    <property type="molecule type" value="Genomic_DNA"/>
</dbReference>
<evidence type="ECO:0000313" key="4">
    <source>
        <dbReference type="Proteomes" id="UP000237073"/>
    </source>
</evidence>
<dbReference type="AlphaFoldDB" id="A0A2P5GRQ2"/>
<dbReference type="GO" id="GO:0045493">
    <property type="term" value="P:xylan catabolic process"/>
    <property type="evidence" value="ECO:0007669"/>
    <property type="project" value="UniProtKB-KW"/>
</dbReference>
<reference evidence="4 5" key="1">
    <citation type="submission" date="2018-01" db="EMBL/GenBank/DDBJ databases">
        <title>Superficieibacter electus gen. nov., sp. nov., an extended-spectrum beta-lactamase possessing member of the Enterobacteriaceae family, isolated from intensive care unit surfaces.</title>
        <authorList>
            <person name="Potter R.F."/>
            <person name="D'Souza A.W."/>
        </authorList>
    </citation>
    <scope>NUCLEOTIDE SEQUENCE [LARGE SCALE GENOMIC DNA]</scope>
    <source>
        <strain evidence="3 5">BP-1</strain>
        <strain evidence="2 4">BP-2</strain>
    </source>
</reference>
<organism evidence="3 5">
    <name type="scientific">Superficieibacter electus</name>
    <dbReference type="NCBI Taxonomy" id="2022662"/>
    <lineage>
        <taxon>Bacteria</taxon>
        <taxon>Pseudomonadati</taxon>
        <taxon>Pseudomonadota</taxon>
        <taxon>Gammaproteobacteria</taxon>
        <taxon>Enterobacterales</taxon>
        <taxon>Enterobacteriaceae</taxon>
        <taxon>Superficieibacter</taxon>
    </lineage>
</organism>